<protein>
    <submittedName>
        <fullName evidence="1">Uncharacterized protein</fullName>
    </submittedName>
</protein>
<gene>
    <name evidence="1" type="ORF">FBU59_002956</name>
</gene>
<sequence>MVLKSDEVNYLVYRYLKESGFLHSSYAFQFESQISKHDHEIPNVEPGLLIRVLQKGLQYMDVETHLNEDGTARACSAPFSILGKHICSVHPANDKGKATKHTTQEDASSKPSHGGHTLVHEATKRLKAPREPNHDDESDEMDVDVPDTEKESRKSSYTAESAKARKARVIDRAQMLRGHASPVFLCAWNPVAPNVVATGAGDGTARLWDLNKPKPDPAFMAVLKHDALPNGSSVDVTALVWNPQGSLLATATFAGQLCVWASSGEPKHAFAPRAVPIIALRWNKKGNFLLSAYLDGIIALWDMGAGQLKQEFRAHSTSALDIDWHDNTTFASCSADKSILVWRINESSPVRSFLGHTGDVNSIKWHPSGKYLASSSDDGTVKVWSMSSDTPVHDFVGHAQQVYAVKWLPRPDKAIVASASFDGTVRVWDVHSGSCLR</sequence>
<name>A0ACC1J9V3_9FUNG</name>
<evidence type="ECO:0000313" key="1">
    <source>
        <dbReference type="EMBL" id="KAJ1943287.1"/>
    </source>
</evidence>
<proteinExistence type="predicted"/>
<keyword evidence="2" id="KW-1185">Reference proteome</keyword>
<feature type="non-terminal residue" evidence="1">
    <location>
        <position position="437"/>
    </location>
</feature>
<reference evidence="1" key="1">
    <citation type="submission" date="2022-07" db="EMBL/GenBank/DDBJ databases">
        <title>Phylogenomic reconstructions and comparative analyses of Kickxellomycotina fungi.</title>
        <authorList>
            <person name="Reynolds N.K."/>
            <person name="Stajich J.E."/>
            <person name="Barry K."/>
            <person name="Grigoriev I.V."/>
            <person name="Crous P."/>
            <person name="Smith M.E."/>
        </authorList>
    </citation>
    <scope>NUCLEOTIDE SEQUENCE</scope>
    <source>
        <strain evidence="1">NRRL 5244</strain>
    </source>
</reference>
<evidence type="ECO:0000313" key="2">
    <source>
        <dbReference type="Proteomes" id="UP001150603"/>
    </source>
</evidence>
<dbReference type="Proteomes" id="UP001150603">
    <property type="component" value="Unassembled WGS sequence"/>
</dbReference>
<dbReference type="EMBL" id="JANBPW010001744">
    <property type="protein sequence ID" value="KAJ1943287.1"/>
    <property type="molecule type" value="Genomic_DNA"/>
</dbReference>
<organism evidence="1 2">
    <name type="scientific">Linderina macrospora</name>
    <dbReference type="NCBI Taxonomy" id="4868"/>
    <lineage>
        <taxon>Eukaryota</taxon>
        <taxon>Fungi</taxon>
        <taxon>Fungi incertae sedis</taxon>
        <taxon>Zoopagomycota</taxon>
        <taxon>Kickxellomycotina</taxon>
        <taxon>Kickxellomycetes</taxon>
        <taxon>Kickxellales</taxon>
        <taxon>Kickxellaceae</taxon>
        <taxon>Linderina</taxon>
    </lineage>
</organism>
<comment type="caution">
    <text evidence="1">The sequence shown here is derived from an EMBL/GenBank/DDBJ whole genome shotgun (WGS) entry which is preliminary data.</text>
</comment>
<accession>A0ACC1J9V3</accession>